<name>A0A8H6MQZ8_9PEZI</name>
<comment type="caution">
    <text evidence="1">The sequence shown here is derived from an EMBL/GenBank/DDBJ whole genome shotgun (WGS) entry which is preliminary data.</text>
</comment>
<accession>A0A8H6MQZ8</accession>
<reference evidence="1 2" key="1">
    <citation type="journal article" date="2020" name="Phytopathology">
        <title>Genome Sequence Resources of Colletotrichum truncatum, C. plurivorum, C. musicola, and C. sojae: Four Species Pathogenic to Soybean (Glycine max).</title>
        <authorList>
            <person name="Rogerio F."/>
            <person name="Boufleur T.R."/>
            <person name="Ciampi-Guillardi M."/>
            <person name="Sukno S.A."/>
            <person name="Thon M.R."/>
            <person name="Massola Junior N.S."/>
            <person name="Baroncelli R."/>
        </authorList>
    </citation>
    <scope>NUCLEOTIDE SEQUENCE [LARGE SCALE GENOMIC DNA]</scope>
    <source>
        <strain evidence="1 2">LFN0009</strain>
    </source>
</reference>
<dbReference type="Proteomes" id="UP000652219">
    <property type="component" value="Unassembled WGS sequence"/>
</dbReference>
<proteinExistence type="predicted"/>
<dbReference type="AlphaFoldDB" id="A0A8H6MQZ8"/>
<organism evidence="1 2">
    <name type="scientific">Colletotrichum sojae</name>
    <dbReference type="NCBI Taxonomy" id="2175907"/>
    <lineage>
        <taxon>Eukaryota</taxon>
        <taxon>Fungi</taxon>
        <taxon>Dikarya</taxon>
        <taxon>Ascomycota</taxon>
        <taxon>Pezizomycotina</taxon>
        <taxon>Sordariomycetes</taxon>
        <taxon>Hypocreomycetidae</taxon>
        <taxon>Glomerellales</taxon>
        <taxon>Glomerellaceae</taxon>
        <taxon>Colletotrichum</taxon>
        <taxon>Colletotrichum orchidearum species complex</taxon>
    </lineage>
</organism>
<gene>
    <name evidence="1" type="ORF">CSOJ01_09798</name>
</gene>
<dbReference type="EMBL" id="WIGN01000193">
    <property type="protein sequence ID" value="KAF6805021.1"/>
    <property type="molecule type" value="Genomic_DNA"/>
</dbReference>
<evidence type="ECO:0000313" key="2">
    <source>
        <dbReference type="Proteomes" id="UP000652219"/>
    </source>
</evidence>
<protein>
    <submittedName>
        <fullName evidence="1">Uncharacterized protein</fullName>
    </submittedName>
</protein>
<keyword evidence="2" id="KW-1185">Reference proteome</keyword>
<sequence length="86" mass="8961">MPLEGRITFPFEQDGGSSGRYTAVTAVSTRSDLGSGSASALDPISIPPYNLVSFGFLVFHLNATHLLTHTTIITPAPNQSGGAART</sequence>
<evidence type="ECO:0000313" key="1">
    <source>
        <dbReference type="EMBL" id="KAF6805021.1"/>
    </source>
</evidence>